<feature type="compositionally biased region" description="Basic and acidic residues" evidence="1">
    <location>
        <begin position="242"/>
        <end position="254"/>
    </location>
</feature>
<organism evidence="3 5">
    <name type="scientific">Phytophthora fragariae</name>
    <dbReference type="NCBI Taxonomy" id="53985"/>
    <lineage>
        <taxon>Eukaryota</taxon>
        <taxon>Sar</taxon>
        <taxon>Stramenopiles</taxon>
        <taxon>Oomycota</taxon>
        <taxon>Peronosporomycetes</taxon>
        <taxon>Peronosporales</taxon>
        <taxon>Peronosporaceae</taxon>
        <taxon>Phytophthora</taxon>
    </lineage>
</organism>
<name>A0A6A3Y1Z9_9STRA</name>
<feature type="compositionally biased region" description="Basic and acidic residues" evidence="1">
    <location>
        <begin position="79"/>
        <end position="89"/>
    </location>
</feature>
<evidence type="ECO:0000313" key="5">
    <source>
        <dbReference type="Proteomes" id="UP000433483"/>
    </source>
</evidence>
<sequence>MAIFVSGWLPCVVVLMGNPAETRAQPHSAIHALPSTCAPCEAHRADAPTPSEEEDKPLAPASTKHSGNPKSVKGASASKKPENDTEEVKGAPAYRKHANDAAEAKKPPTSKKLTASAAKAKTKAKKTPASSKPTRRANKLPKEKGTANESPKTPRLPPKRTDVLLPGPHEEVSSESSDTVTPNPGYVSGADSPVADVSQAHRARASTKDHAASANCAVTSPQGRSPSPDPSLQVDYEESEPDVDHEAGEVERSPPRITDVQRVLHSGSPMSPKTVVTVARAQALEASMSRRGGPPVPASEPQVITNAGVDEGVPPELLQPDHRQHLADRSHQAASQAVGTKRGREAHAPRAREQLLALRY</sequence>
<feature type="region of interest" description="Disordered" evidence="1">
    <location>
        <begin position="287"/>
        <end position="360"/>
    </location>
</feature>
<feature type="compositionally biased region" description="Basic and acidic residues" evidence="1">
    <location>
        <begin position="97"/>
        <end position="106"/>
    </location>
</feature>
<evidence type="ECO:0000313" key="4">
    <source>
        <dbReference type="EMBL" id="KAE9232499.1"/>
    </source>
</evidence>
<feature type="signal peptide" evidence="2">
    <location>
        <begin position="1"/>
        <end position="24"/>
    </location>
</feature>
<keyword evidence="2" id="KW-0732">Signal</keyword>
<evidence type="ECO:0000313" key="3">
    <source>
        <dbReference type="EMBL" id="KAE9210360.1"/>
    </source>
</evidence>
<dbReference type="OrthoDB" id="10329189at2759"/>
<dbReference type="AlphaFoldDB" id="A0A6A3Y1Z9"/>
<feature type="chain" id="PRO_5033524030" description="RxLR effector protein" evidence="2">
    <location>
        <begin position="25"/>
        <end position="360"/>
    </location>
</feature>
<dbReference type="EMBL" id="QXGB01000572">
    <property type="protein sequence ID" value="KAE9210360.1"/>
    <property type="molecule type" value="Genomic_DNA"/>
</dbReference>
<reference evidence="5 6" key="1">
    <citation type="submission" date="2018-08" db="EMBL/GenBank/DDBJ databases">
        <title>Genomic investigation of the strawberry pathogen Phytophthora fragariae indicates pathogenicity is determined by transcriptional variation in three key races.</title>
        <authorList>
            <person name="Adams T.M."/>
            <person name="Armitage A.D."/>
            <person name="Sobczyk M.K."/>
            <person name="Bates H.J."/>
            <person name="Dunwell J.M."/>
            <person name="Nellist C.F."/>
            <person name="Harrison R.J."/>
        </authorList>
    </citation>
    <scope>NUCLEOTIDE SEQUENCE [LARGE SCALE GENOMIC DNA]</scope>
    <source>
        <strain evidence="4 6">BC-1</strain>
        <strain evidence="3 5">NOV-27</strain>
    </source>
</reference>
<gene>
    <name evidence="4" type="ORF">PF002_g12357</name>
    <name evidence="3" type="ORF">PF005_g11450</name>
</gene>
<dbReference type="Proteomes" id="UP000440367">
    <property type="component" value="Unassembled WGS sequence"/>
</dbReference>
<dbReference type="Proteomes" id="UP000433483">
    <property type="component" value="Unassembled WGS sequence"/>
</dbReference>
<evidence type="ECO:0000313" key="6">
    <source>
        <dbReference type="Proteomes" id="UP000440367"/>
    </source>
</evidence>
<feature type="compositionally biased region" description="Basic and acidic residues" evidence="1">
    <location>
        <begin position="319"/>
        <end position="331"/>
    </location>
</feature>
<feature type="compositionally biased region" description="Low complexity" evidence="1">
    <location>
        <begin position="110"/>
        <end position="119"/>
    </location>
</feature>
<feature type="compositionally biased region" description="Basic and acidic residues" evidence="1">
    <location>
        <begin position="342"/>
        <end position="353"/>
    </location>
</feature>
<feature type="region of interest" description="Disordered" evidence="1">
    <location>
        <begin position="41"/>
        <end position="258"/>
    </location>
</feature>
<proteinExistence type="predicted"/>
<comment type="caution">
    <text evidence="3">The sequence shown here is derived from an EMBL/GenBank/DDBJ whole genome shotgun (WGS) entry which is preliminary data.</text>
</comment>
<protein>
    <recommendedName>
        <fullName evidence="7">RxLR effector protein</fullName>
    </recommendedName>
</protein>
<accession>A0A6A3Y1Z9</accession>
<keyword evidence="5" id="KW-1185">Reference proteome</keyword>
<dbReference type="EMBL" id="QXGD01000594">
    <property type="protein sequence ID" value="KAE9232499.1"/>
    <property type="molecule type" value="Genomic_DNA"/>
</dbReference>
<evidence type="ECO:0008006" key="7">
    <source>
        <dbReference type="Google" id="ProtNLM"/>
    </source>
</evidence>
<evidence type="ECO:0000256" key="2">
    <source>
        <dbReference type="SAM" id="SignalP"/>
    </source>
</evidence>
<evidence type="ECO:0000256" key="1">
    <source>
        <dbReference type="SAM" id="MobiDB-lite"/>
    </source>
</evidence>
<feature type="compositionally biased region" description="Polar residues" evidence="1">
    <location>
        <begin position="216"/>
        <end position="225"/>
    </location>
</feature>